<evidence type="ECO:0000256" key="1">
    <source>
        <dbReference type="SAM" id="MobiDB-lite"/>
    </source>
</evidence>
<dbReference type="KEGG" id="fro:AALO17_19820"/>
<gene>
    <name evidence="2" type="ORF">AALO17_19820</name>
</gene>
<protein>
    <submittedName>
        <fullName evidence="2">Uncharacterized protein</fullName>
    </submittedName>
</protein>
<sequence length="37" mass="4578">MREDRMRASYAGFQTLDTGRRDSQKRMRPRIWHSSFF</sequence>
<dbReference type="EMBL" id="CP011391">
    <property type="protein sequence ID" value="AMK55116.1"/>
    <property type="molecule type" value="Genomic_DNA"/>
</dbReference>
<dbReference type="STRING" id="1702221.AALO17_19820"/>
<accession>A0A140DWT9</accession>
<reference evidence="2 3" key="1">
    <citation type="journal article" date="2016" name="Gut Pathog.">
        <title>Whole genome sequencing of "Faecalibaculum rodentium" ALO17, isolated from C57BL/6J laboratory mouse feces.</title>
        <authorList>
            <person name="Lim S."/>
            <person name="Chang D.H."/>
            <person name="Ahn S."/>
            <person name="Kim B.C."/>
        </authorList>
    </citation>
    <scope>NUCLEOTIDE SEQUENCE [LARGE SCALE GENOMIC DNA]</scope>
    <source>
        <strain evidence="2 3">Alo17</strain>
    </source>
</reference>
<dbReference type="Proteomes" id="UP000069771">
    <property type="component" value="Chromosome"/>
</dbReference>
<evidence type="ECO:0000313" key="2">
    <source>
        <dbReference type="EMBL" id="AMK55116.1"/>
    </source>
</evidence>
<feature type="region of interest" description="Disordered" evidence="1">
    <location>
        <begin position="1"/>
        <end position="27"/>
    </location>
</feature>
<keyword evidence="3" id="KW-1185">Reference proteome</keyword>
<dbReference type="AlphaFoldDB" id="A0A140DWT9"/>
<name>A0A140DWT9_9FIRM</name>
<organism evidence="2 3">
    <name type="scientific">Faecalibaculum rodentium</name>
    <dbReference type="NCBI Taxonomy" id="1702221"/>
    <lineage>
        <taxon>Bacteria</taxon>
        <taxon>Bacillati</taxon>
        <taxon>Bacillota</taxon>
        <taxon>Erysipelotrichia</taxon>
        <taxon>Erysipelotrichales</taxon>
        <taxon>Erysipelotrichaceae</taxon>
        <taxon>Faecalibaculum</taxon>
    </lineage>
</organism>
<proteinExistence type="predicted"/>
<evidence type="ECO:0000313" key="3">
    <source>
        <dbReference type="Proteomes" id="UP000069771"/>
    </source>
</evidence>